<dbReference type="Gene3D" id="3.40.1190.20">
    <property type="match status" value="1"/>
</dbReference>
<dbReference type="PANTHER" id="PTHR46566:SF1">
    <property type="entry name" value="1-PHOSPHOFRUCTOKINASE"/>
    <property type="match status" value="1"/>
</dbReference>
<keyword evidence="4" id="KW-0418">Kinase</keyword>
<dbReference type="InterPro" id="IPR011611">
    <property type="entry name" value="PfkB_dom"/>
</dbReference>
<evidence type="ECO:0000256" key="5">
    <source>
        <dbReference type="ARBA" id="ARBA00022840"/>
    </source>
</evidence>
<feature type="domain" description="Carbohydrate kinase PfkB" evidence="7">
    <location>
        <begin position="17"/>
        <end position="289"/>
    </location>
</feature>
<dbReference type="NCBIfam" id="TIGR03828">
    <property type="entry name" value="pfkB"/>
    <property type="match status" value="1"/>
</dbReference>
<comment type="similarity">
    <text evidence="6">Belongs to the carbohydrate kinase PfkB family. LacC subfamily.</text>
</comment>
<dbReference type="InterPro" id="IPR017583">
    <property type="entry name" value="Tagatose/fructose_Pkinase"/>
</dbReference>
<dbReference type="GO" id="GO:0005829">
    <property type="term" value="C:cytosol"/>
    <property type="evidence" value="ECO:0007669"/>
    <property type="project" value="TreeGrafter"/>
</dbReference>
<evidence type="ECO:0000256" key="4">
    <source>
        <dbReference type="ARBA" id="ARBA00022777"/>
    </source>
</evidence>
<dbReference type="GO" id="GO:0044281">
    <property type="term" value="P:small molecule metabolic process"/>
    <property type="evidence" value="ECO:0007669"/>
    <property type="project" value="UniProtKB-ARBA"/>
</dbReference>
<protein>
    <recommendedName>
        <fullName evidence="6">Tagatose-6-phosphate kinase</fullName>
        <ecNumber evidence="6">2.7.1.144</ecNumber>
    </recommendedName>
</protein>
<comment type="pathway">
    <text evidence="6">Carbohydrate metabolism; D-tagatose 6-phosphate degradation; D-glyceraldehyde 3-phosphate and glycerone phosphate from D-tagatose 6-phosphate: step 1/2.</text>
</comment>
<dbReference type="EMBL" id="FQVY01000001">
    <property type="protein sequence ID" value="SHF82328.1"/>
    <property type="molecule type" value="Genomic_DNA"/>
</dbReference>
<comment type="similarity">
    <text evidence="1">Belongs to the carbohydrate kinase pfkB family.</text>
</comment>
<proteinExistence type="inferred from homology"/>
<evidence type="ECO:0000259" key="7">
    <source>
        <dbReference type="Pfam" id="PF00294"/>
    </source>
</evidence>
<dbReference type="GO" id="GO:0008662">
    <property type="term" value="F:1-phosphofructokinase activity"/>
    <property type="evidence" value="ECO:0007669"/>
    <property type="project" value="InterPro"/>
</dbReference>
<dbReference type="PIRSF" id="PIRSF000535">
    <property type="entry name" value="1PFK/6PFK/LacC"/>
    <property type="match status" value="1"/>
</dbReference>
<sequence>MIYTVTFNPSLDYTLSLEKLELGRVNRAAGETLAAGGKGLNVSMVLQNLGYPSTALGFVSGFTGDEIERRLKARRCATRFIHLPAGLSRINVKVRAEEESEINGLGPPIGPEALEGLYTILDELKEGDILVLAGSIPAALPDDIYQNILKRLQGRGIRAAVDATGDLLCETLPYRPFLIKPNNHELGEIFGRPLAGAEEIASCAEQLHRRGAQNVLVSMAGDGAILVSEGGARFRAAAPQGRVKGSVGAGDSMVAGFLAGWLASGGDVRRAFALAVGAGSATAFSETLATGVEAERLASQVRIESF</sequence>
<dbReference type="Proteomes" id="UP000184089">
    <property type="component" value="Unassembled WGS sequence"/>
</dbReference>
<keyword evidence="2 6" id="KW-0808">Transferase</keyword>
<evidence type="ECO:0000313" key="8">
    <source>
        <dbReference type="EMBL" id="MZL70101.1"/>
    </source>
</evidence>
<reference evidence="8 11" key="3">
    <citation type="journal article" date="2019" name="Nat. Med.">
        <title>A library of human gut bacterial isolates paired with longitudinal multiomics data enables mechanistic microbiome research.</title>
        <authorList>
            <person name="Poyet M."/>
            <person name="Groussin M."/>
            <person name="Gibbons S.M."/>
            <person name="Avila-Pacheco J."/>
            <person name="Jiang X."/>
            <person name="Kearney S.M."/>
            <person name="Perrotta A.R."/>
            <person name="Berdy B."/>
            <person name="Zhao S."/>
            <person name="Lieberman T.D."/>
            <person name="Swanson P.K."/>
            <person name="Smith M."/>
            <person name="Roesemann S."/>
            <person name="Alexander J.E."/>
            <person name="Rich S.A."/>
            <person name="Livny J."/>
            <person name="Vlamakis H."/>
            <person name="Clish C."/>
            <person name="Bullock K."/>
            <person name="Deik A."/>
            <person name="Scott J."/>
            <person name="Pierce K.A."/>
            <person name="Xavier R.J."/>
            <person name="Alm E.J."/>
        </authorList>
    </citation>
    <scope>NUCLEOTIDE SEQUENCE [LARGE SCALE GENOMIC DNA]</scope>
    <source>
        <strain evidence="8 11">BIOML-A2</strain>
    </source>
</reference>
<dbReference type="PANTHER" id="PTHR46566">
    <property type="entry name" value="1-PHOSPHOFRUCTOKINASE-RELATED"/>
    <property type="match status" value="1"/>
</dbReference>
<evidence type="ECO:0000256" key="2">
    <source>
        <dbReference type="ARBA" id="ARBA00022679"/>
    </source>
</evidence>
<dbReference type="GO" id="GO:0005988">
    <property type="term" value="P:lactose metabolic process"/>
    <property type="evidence" value="ECO:0007669"/>
    <property type="project" value="UniProtKB-KW"/>
</dbReference>
<keyword evidence="3 6" id="KW-0547">Nucleotide-binding</keyword>
<evidence type="ECO:0000313" key="11">
    <source>
        <dbReference type="Proteomes" id="UP000474718"/>
    </source>
</evidence>
<evidence type="ECO:0000256" key="3">
    <source>
        <dbReference type="ARBA" id="ARBA00022741"/>
    </source>
</evidence>
<accession>A0AAQ1MC16</accession>
<dbReference type="Pfam" id="PF00294">
    <property type="entry name" value="PfkB"/>
    <property type="match status" value="1"/>
</dbReference>
<dbReference type="SUPFAM" id="SSF53613">
    <property type="entry name" value="Ribokinase-like"/>
    <property type="match status" value="1"/>
</dbReference>
<dbReference type="EMBL" id="WWVX01000007">
    <property type="protein sequence ID" value="MZL70101.1"/>
    <property type="molecule type" value="Genomic_DNA"/>
</dbReference>
<name>A0AAQ1MC16_9FIRM</name>
<dbReference type="RefSeq" id="WP_021661262.1">
    <property type="nucleotide sequence ID" value="NZ_FQVY01000001.1"/>
</dbReference>
<comment type="caution">
    <text evidence="9">The sequence shown here is derived from an EMBL/GenBank/DDBJ whole genome shotgun (WGS) entry which is preliminary data.</text>
</comment>
<gene>
    <name evidence="8" type="primary">pfkB</name>
    <name evidence="8" type="ORF">GT747_10085</name>
    <name evidence="9" type="ORF">SAMN05444424_0811</name>
</gene>
<reference evidence="9" key="2">
    <citation type="submission" date="2016-11" db="EMBL/GenBank/DDBJ databases">
        <authorList>
            <person name="Varghese N."/>
            <person name="Submissions S."/>
        </authorList>
    </citation>
    <scope>NUCLEOTIDE SEQUENCE</scope>
    <source>
        <strain evidence="9">DSM 4029</strain>
    </source>
</reference>
<dbReference type="GO" id="GO:0016052">
    <property type="term" value="P:carbohydrate catabolic process"/>
    <property type="evidence" value="ECO:0007669"/>
    <property type="project" value="UniProtKB-ARBA"/>
</dbReference>
<dbReference type="EC" id="2.7.1.144" evidence="6"/>
<dbReference type="AlphaFoldDB" id="A0AAQ1MC16"/>
<evidence type="ECO:0000256" key="6">
    <source>
        <dbReference type="PIRNR" id="PIRNR000535"/>
    </source>
</evidence>
<dbReference type="CDD" id="cd01164">
    <property type="entry name" value="FruK_PfkB_like"/>
    <property type="match status" value="1"/>
</dbReference>
<evidence type="ECO:0000256" key="1">
    <source>
        <dbReference type="ARBA" id="ARBA00005380"/>
    </source>
</evidence>
<organism evidence="9 10">
    <name type="scientific">Bittarella massiliensis</name>
    <name type="common">ex Durand et al. 2017</name>
    <dbReference type="NCBI Taxonomy" id="1720313"/>
    <lineage>
        <taxon>Bacteria</taxon>
        <taxon>Bacillati</taxon>
        <taxon>Bacillota</taxon>
        <taxon>Clostridia</taxon>
        <taxon>Eubacteriales</taxon>
        <taxon>Oscillospiraceae</taxon>
        <taxon>Bittarella (ex Durand et al. 2017)</taxon>
    </lineage>
</organism>
<evidence type="ECO:0000313" key="9">
    <source>
        <dbReference type="EMBL" id="SHF82328.1"/>
    </source>
</evidence>
<dbReference type="NCBIfam" id="TIGR03168">
    <property type="entry name" value="1-PFK"/>
    <property type="match status" value="1"/>
</dbReference>
<dbReference type="GO" id="GO:0009024">
    <property type="term" value="F:tagatose-6-phosphate kinase activity"/>
    <property type="evidence" value="ECO:0007669"/>
    <property type="project" value="UniProtKB-EC"/>
</dbReference>
<dbReference type="GO" id="GO:0005524">
    <property type="term" value="F:ATP binding"/>
    <property type="evidence" value="ECO:0007669"/>
    <property type="project" value="UniProtKB-KW"/>
</dbReference>
<dbReference type="InterPro" id="IPR022463">
    <property type="entry name" value="1-PFruKinase"/>
</dbReference>
<comment type="catalytic activity">
    <reaction evidence="6">
        <text>D-tagatofuranose 6-phosphate + ATP = D-tagatofuranose 1,6-bisphosphate + ADP + H(+)</text>
        <dbReference type="Rhea" id="RHEA:12420"/>
        <dbReference type="ChEBI" id="CHEBI:15378"/>
        <dbReference type="ChEBI" id="CHEBI:30616"/>
        <dbReference type="ChEBI" id="CHEBI:58694"/>
        <dbReference type="ChEBI" id="CHEBI:58695"/>
        <dbReference type="ChEBI" id="CHEBI:456216"/>
        <dbReference type="EC" id="2.7.1.144"/>
    </reaction>
</comment>
<keyword evidence="11" id="KW-1185">Reference proteome</keyword>
<keyword evidence="5 6" id="KW-0067">ATP-binding</keyword>
<evidence type="ECO:0000313" key="10">
    <source>
        <dbReference type="Proteomes" id="UP000184089"/>
    </source>
</evidence>
<reference evidence="10" key="1">
    <citation type="submission" date="2016-11" db="EMBL/GenBank/DDBJ databases">
        <authorList>
            <person name="Jaros S."/>
            <person name="Januszkiewicz K."/>
            <person name="Wedrychowicz H."/>
        </authorList>
    </citation>
    <scope>NUCLEOTIDE SEQUENCE [LARGE SCALE GENOMIC DNA]</scope>
    <source>
        <strain evidence="10">DSM 4029</strain>
    </source>
</reference>
<dbReference type="InterPro" id="IPR029056">
    <property type="entry name" value="Ribokinase-like"/>
</dbReference>
<dbReference type="Proteomes" id="UP000474718">
    <property type="component" value="Unassembled WGS sequence"/>
</dbReference>
<dbReference type="FunFam" id="3.40.1190.20:FF:000001">
    <property type="entry name" value="Phosphofructokinase"/>
    <property type="match status" value="1"/>
</dbReference>
<keyword evidence="6" id="KW-0423">Lactose metabolism</keyword>